<evidence type="ECO:0000313" key="7">
    <source>
        <dbReference type="Proteomes" id="UP000043316"/>
    </source>
</evidence>
<dbReference type="SUPFAM" id="SSF57716">
    <property type="entry name" value="Glucocorticoid receptor-like (DNA-binding domain)"/>
    <property type="match status" value="1"/>
</dbReference>
<dbReference type="PANTHER" id="PTHR38777">
    <property type="entry name" value="FELS-2 PROPHAGE PROTEIN"/>
    <property type="match status" value="1"/>
</dbReference>
<sequence>MADLIDIAQERQEMVLAAQIANARHKPTTPSAFICECCEAVIPEQRRISVPGVIFCVTCQQIHEEKKKHYRGAL</sequence>
<dbReference type="NCBIfam" id="TIGR02419">
    <property type="entry name" value="C4_traR_proteo"/>
    <property type="match status" value="1"/>
</dbReference>
<dbReference type="GO" id="GO:1900378">
    <property type="term" value="P:positive regulation of secondary metabolite biosynthetic process"/>
    <property type="evidence" value="ECO:0007669"/>
    <property type="project" value="TreeGrafter"/>
</dbReference>
<evidence type="ECO:0000256" key="3">
    <source>
        <dbReference type="ARBA" id="ARBA00022833"/>
    </source>
</evidence>
<dbReference type="Proteomes" id="UP000043316">
    <property type="component" value="Unassembled WGS sequence"/>
</dbReference>
<feature type="domain" description="Zinc finger DksA/TraR C4-type" evidence="5">
    <location>
        <begin position="34"/>
        <end position="64"/>
    </location>
</feature>
<dbReference type="RefSeq" id="WP_050873145.1">
    <property type="nucleotide sequence ID" value="NZ_CWJI01000001.1"/>
</dbReference>
<dbReference type="GO" id="GO:0008270">
    <property type="term" value="F:zinc ion binding"/>
    <property type="evidence" value="ECO:0007669"/>
    <property type="project" value="UniProtKB-KW"/>
</dbReference>
<reference evidence="7" key="1">
    <citation type="submission" date="2015-03" db="EMBL/GenBank/DDBJ databases">
        <authorList>
            <consortium name="Pathogen Informatics"/>
        </authorList>
    </citation>
    <scope>NUCLEOTIDE SEQUENCE [LARGE SCALE GENOMIC DNA]</scope>
    <source>
        <strain evidence="7">R148</strain>
    </source>
</reference>
<dbReference type="Pfam" id="PF01258">
    <property type="entry name" value="zf-dskA_traR"/>
    <property type="match status" value="1"/>
</dbReference>
<dbReference type="EMBL" id="CWJI01000001">
    <property type="protein sequence ID" value="CRY53708.1"/>
    <property type="molecule type" value="Genomic_DNA"/>
</dbReference>
<dbReference type="InterPro" id="IPR012783">
    <property type="entry name" value="Znf_C4_TraR"/>
</dbReference>
<accession>A0A0H5LRH8</accession>
<dbReference type="AlphaFoldDB" id="A0A0H5LRH8"/>
<keyword evidence="1" id="KW-0479">Metal-binding</keyword>
<evidence type="ECO:0000256" key="2">
    <source>
        <dbReference type="ARBA" id="ARBA00022771"/>
    </source>
</evidence>
<keyword evidence="3" id="KW-0862">Zinc</keyword>
<evidence type="ECO:0000256" key="4">
    <source>
        <dbReference type="PROSITE-ProRule" id="PRU00510"/>
    </source>
</evidence>
<proteinExistence type="predicted"/>
<dbReference type="InterPro" id="IPR000962">
    <property type="entry name" value="Znf_DskA_TraR"/>
</dbReference>
<evidence type="ECO:0000259" key="5">
    <source>
        <dbReference type="Pfam" id="PF01258"/>
    </source>
</evidence>
<evidence type="ECO:0000313" key="6">
    <source>
        <dbReference type="EMBL" id="CRY53708.1"/>
    </source>
</evidence>
<feature type="zinc finger region" description="dksA C4-type" evidence="4">
    <location>
        <begin position="35"/>
        <end position="59"/>
    </location>
</feature>
<dbReference type="PROSITE" id="PS01102">
    <property type="entry name" value="ZF_DKSA_1"/>
    <property type="match status" value="1"/>
</dbReference>
<name>A0A0H5LRH8_YERIN</name>
<dbReference type="InterPro" id="IPR020458">
    <property type="entry name" value="Znf_DskA_TraR_CS"/>
</dbReference>
<gene>
    <name evidence="6" type="primary">dksA2</name>
    <name evidence="6" type="ORF">ERS008476_00608</name>
</gene>
<evidence type="ECO:0000256" key="1">
    <source>
        <dbReference type="ARBA" id="ARBA00022723"/>
    </source>
</evidence>
<organism evidence="6 7">
    <name type="scientific">Yersinia intermedia</name>
    <dbReference type="NCBI Taxonomy" id="631"/>
    <lineage>
        <taxon>Bacteria</taxon>
        <taxon>Pseudomonadati</taxon>
        <taxon>Pseudomonadota</taxon>
        <taxon>Gammaproteobacteria</taxon>
        <taxon>Enterobacterales</taxon>
        <taxon>Yersiniaceae</taxon>
        <taxon>Yersinia</taxon>
    </lineage>
</organism>
<protein>
    <submittedName>
        <fullName evidence="6">DnaK suppressor protein</fullName>
    </submittedName>
</protein>
<dbReference type="PROSITE" id="PS51128">
    <property type="entry name" value="ZF_DKSA_2"/>
    <property type="match status" value="1"/>
</dbReference>
<dbReference type="Gene3D" id="1.20.120.910">
    <property type="entry name" value="DksA, coiled-coil domain"/>
    <property type="match status" value="1"/>
</dbReference>
<keyword evidence="2" id="KW-0863">Zinc-finger</keyword>
<dbReference type="PANTHER" id="PTHR38777:SF1">
    <property type="entry name" value="DNAK SUPPRESSOR PROTEIN"/>
    <property type="match status" value="1"/>
</dbReference>